<reference evidence="2 3" key="2">
    <citation type="journal article" date="2013" name="Plant Cell Physiol.">
        <title>Rice Annotation Project Database (RAP-DB): an integrative and interactive database for rice genomics.</title>
        <authorList>
            <person name="Sakai H."/>
            <person name="Lee S.S."/>
            <person name="Tanaka T."/>
            <person name="Numa H."/>
            <person name="Kim J."/>
            <person name="Kawahara Y."/>
            <person name="Wakimoto H."/>
            <person name="Yang C.C."/>
            <person name="Iwamoto M."/>
            <person name="Abe T."/>
            <person name="Yamada Y."/>
            <person name="Muto A."/>
            <person name="Inokuchi H."/>
            <person name="Ikemura T."/>
            <person name="Matsumoto T."/>
            <person name="Sasaki T."/>
            <person name="Itoh T."/>
        </authorList>
    </citation>
    <scope>NUCLEOTIDE SEQUENCE [LARGE SCALE GENOMIC DNA]</scope>
    <source>
        <strain evidence="3">cv. Nipponbare</strain>
    </source>
</reference>
<dbReference type="EMBL" id="AP014964">
    <property type="protein sequence ID" value="BAT05686.1"/>
    <property type="molecule type" value="Genomic_DNA"/>
</dbReference>
<reference evidence="3" key="1">
    <citation type="journal article" date="2005" name="Nature">
        <title>The map-based sequence of the rice genome.</title>
        <authorList>
            <consortium name="International rice genome sequencing project (IRGSP)"/>
            <person name="Matsumoto T."/>
            <person name="Wu J."/>
            <person name="Kanamori H."/>
            <person name="Katayose Y."/>
            <person name="Fujisawa M."/>
            <person name="Namiki N."/>
            <person name="Mizuno H."/>
            <person name="Yamamoto K."/>
            <person name="Antonio B.A."/>
            <person name="Baba T."/>
            <person name="Sakata K."/>
            <person name="Nagamura Y."/>
            <person name="Aoki H."/>
            <person name="Arikawa K."/>
            <person name="Arita K."/>
            <person name="Bito T."/>
            <person name="Chiden Y."/>
            <person name="Fujitsuka N."/>
            <person name="Fukunaka R."/>
            <person name="Hamada M."/>
            <person name="Harada C."/>
            <person name="Hayashi A."/>
            <person name="Hijishita S."/>
            <person name="Honda M."/>
            <person name="Hosokawa S."/>
            <person name="Ichikawa Y."/>
            <person name="Idonuma A."/>
            <person name="Iijima M."/>
            <person name="Ikeda M."/>
            <person name="Ikeno M."/>
            <person name="Ito K."/>
            <person name="Ito S."/>
            <person name="Ito T."/>
            <person name="Ito Y."/>
            <person name="Ito Y."/>
            <person name="Iwabuchi A."/>
            <person name="Kamiya K."/>
            <person name="Karasawa W."/>
            <person name="Kurita K."/>
            <person name="Katagiri S."/>
            <person name="Kikuta A."/>
            <person name="Kobayashi H."/>
            <person name="Kobayashi N."/>
            <person name="Machita K."/>
            <person name="Maehara T."/>
            <person name="Masukawa M."/>
            <person name="Mizubayashi T."/>
            <person name="Mukai Y."/>
            <person name="Nagasaki H."/>
            <person name="Nagata Y."/>
            <person name="Naito S."/>
            <person name="Nakashima M."/>
            <person name="Nakama Y."/>
            <person name="Nakamichi Y."/>
            <person name="Nakamura M."/>
            <person name="Meguro A."/>
            <person name="Negishi M."/>
            <person name="Ohta I."/>
            <person name="Ohta T."/>
            <person name="Okamoto M."/>
            <person name="Ono N."/>
            <person name="Saji S."/>
            <person name="Sakaguchi M."/>
            <person name="Sakai K."/>
            <person name="Shibata M."/>
            <person name="Shimokawa T."/>
            <person name="Song J."/>
            <person name="Takazaki Y."/>
            <person name="Terasawa K."/>
            <person name="Tsugane M."/>
            <person name="Tsuji K."/>
            <person name="Ueda S."/>
            <person name="Waki K."/>
            <person name="Yamagata H."/>
            <person name="Yamamoto M."/>
            <person name="Yamamoto S."/>
            <person name="Yamane H."/>
            <person name="Yoshiki S."/>
            <person name="Yoshihara R."/>
            <person name="Yukawa K."/>
            <person name="Zhong H."/>
            <person name="Yano M."/>
            <person name="Yuan Q."/>
            <person name="Ouyang S."/>
            <person name="Liu J."/>
            <person name="Jones K.M."/>
            <person name="Gansberger K."/>
            <person name="Moffat K."/>
            <person name="Hill J."/>
            <person name="Bera J."/>
            <person name="Fadrosh D."/>
            <person name="Jin S."/>
            <person name="Johri S."/>
            <person name="Kim M."/>
            <person name="Overton L."/>
            <person name="Reardon M."/>
            <person name="Tsitrin T."/>
            <person name="Vuong H."/>
            <person name="Weaver B."/>
            <person name="Ciecko A."/>
            <person name="Tallon L."/>
            <person name="Jackson J."/>
            <person name="Pai G."/>
            <person name="Aken S.V."/>
            <person name="Utterback T."/>
            <person name="Reidmuller S."/>
            <person name="Feldblyum T."/>
            <person name="Hsiao J."/>
            <person name="Zismann V."/>
            <person name="Iobst S."/>
            <person name="de Vazeille A.R."/>
            <person name="Buell C.R."/>
            <person name="Ying K."/>
            <person name="Li Y."/>
            <person name="Lu T."/>
            <person name="Huang Y."/>
            <person name="Zhao Q."/>
            <person name="Feng Q."/>
            <person name="Zhang L."/>
            <person name="Zhu J."/>
            <person name="Weng Q."/>
            <person name="Mu J."/>
            <person name="Lu Y."/>
            <person name="Fan D."/>
            <person name="Liu Y."/>
            <person name="Guan J."/>
            <person name="Zhang Y."/>
            <person name="Yu S."/>
            <person name="Liu X."/>
            <person name="Zhang Y."/>
            <person name="Hong G."/>
            <person name="Han B."/>
            <person name="Choisne N."/>
            <person name="Demange N."/>
            <person name="Orjeda G."/>
            <person name="Samain S."/>
            <person name="Cattolico L."/>
            <person name="Pelletier E."/>
            <person name="Couloux A."/>
            <person name="Segurens B."/>
            <person name="Wincker P."/>
            <person name="D'Hont A."/>
            <person name="Scarpelli C."/>
            <person name="Weissenbach J."/>
            <person name="Salanoubat M."/>
            <person name="Quetier F."/>
            <person name="Yu Y."/>
            <person name="Kim H.R."/>
            <person name="Rambo T."/>
            <person name="Currie J."/>
            <person name="Collura K."/>
            <person name="Luo M."/>
            <person name="Yang T."/>
            <person name="Ammiraju J.S.S."/>
            <person name="Engler F."/>
            <person name="Soderlund C."/>
            <person name="Wing R.A."/>
            <person name="Palmer L.E."/>
            <person name="de la Bastide M."/>
            <person name="Spiegel L."/>
            <person name="Nascimento L."/>
            <person name="Zutavern T."/>
            <person name="O'Shaughnessy A."/>
            <person name="Dike S."/>
            <person name="Dedhia N."/>
            <person name="Preston R."/>
            <person name="Balija V."/>
            <person name="McCombie W.R."/>
            <person name="Chow T."/>
            <person name="Chen H."/>
            <person name="Chung M."/>
            <person name="Chen C."/>
            <person name="Shaw J."/>
            <person name="Wu H."/>
            <person name="Hsiao K."/>
            <person name="Chao Y."/>
            <person name="Chu M."/>
            <person name="Cheng C."/>
            <person name="Hour A."/>
            <person name="Lee P."/>
            <person name="Lin S."/>
            <person name="Lin Y."/>
            <person name="Liou J."/>
            <person name="Liu S."/>
            <person name="Hsing Y."/>
            <person name="Raghuvanshi S."/>
            <person name="Mohanty A."/>
            <person name="Bharti A.K."/>
            <person name="Gaur A."/>
            <person name="Gupta V."/>
            <person name="Kumar D."/>
            <person name="Ravi V."/>
            <person name="Vij S."/>
            <person name="Kapur A."/>
            <person name="Khurana P."/>
            <person name="Khurana P."/>
            <person name="Khurana J.P."/>
            <person name="Tyagi A.K."/>
            <person name="Gaikwad K."/>
            <person name="Singh A."/>
            <person name="Dalal V."/>
            <person name="Srivastava S."/>
            <person name="Dixit A."/>
            <person name="Pal A.K."/>
            <person name="Ghazi I.A."/>
            <person name="Yadav M."/>
            <person name="Pandit A."/>
            <person name="Bhargava A."/>
            <person name="Sureshbabu K."/>
            <person name="Batra K."/>
            <person name="Sharma T.R."/>
            <person name="Mohapatra T."/>
            <person name="Singh N.K."/>
            <person name="Messing J."/>
            <person name="Nelson A.B."/>
            <person name="Fuks G."/>
            <person name="Kavchok S."/>
            <person name="Keizer G."/>
            <person name="Linton E."/>
            <person name="Llaca V."/>
            <person name="Song R."/>
            <person name="Tanyolac B."/>
            <person name="Young S."/>
            <person name="Ho-Il K."/>
            <person name="Hahn J.H."/>
            <person name="Sangsakoo G."/>
            <person name="Vanavichit A."/>
            <person name="de Mattos Luiz.A.T."/>
            <person name="Zimmer P.D."/>
            <person name="Malone G."/>
            <person name="Dellagostin O."/>
            <person name="de Oliveira A.C."/>
            <person name="Bevan M."/>
            <person name="Bancroft I."/>
            <person name="Minx P."/>
            <person name="Cordum H."/>
            <person name="Wilson R."/>
            <person name="Cheng Z."/>
            <person name="Jin W."/>
            <person name="Jiang J."/>
            <person name="Leong S.A."/>
            <person name="Iwama H."/>
            <person name="Gojobori T."/>
            <person name="Itoh T."/>
            <person name="Niimura Y."/>
            <person name="Fujii Y."/>
            <person name="Habara T."/>
            <person name="Sakai H."/>
            <person name="Sato Y."/>
            <person name="Wilson G."/>
            <person name="Kumar K."/>
            <person name="McCouch S."/>
            <person name="Juretic N."/>
            <person name="Hoen D."/>
            <person name="Wright S."/>
            <person name="Bruskiewich R."/>
            <person name="Bureau T."/>
            <person name="Miyao A."/>
            <person name="Hirochika H."/>
            <person name="Nishikawa T."/>
            <person name="Kadowaki K."/>
            <person name="Sugiura M."/>
            <person name="Burr B."/>
            <person name="Sasaki T."/>
        </authorList>
    </citation>
    <scope>NUCLEOTIDE SEQUENCE [LARGE SCALE GENOMIC DNA]</scope>
    <source>
        <strain evidence="3">cv. Nipponbare</strain>
    </source>
</reference>
<feature type="region of interest" description="Disordered" evidence="1">
    <location>
        <begin position="11"/>
        <end position="60"/>
    </location>
</feature>
<name>A0A0P0XG88_ORYSJ</name>
<reference evidence="2 3" key="3">
    <citation type="journal article" date="2013" name="Rice">
        <title>Improvement of the Oryza sativa Nipponbare reference genome using next generation sequence and optical map data.</title>
        <authorList>
            <person name="Kawahara Y."/>
            <person name="de la Bastide M."/>
            <person name="Hamilton J.P."/>
            <person name="Kanamori H."/>
            <person name="McCombie W.R."/>
            <person name="Ouyang S."/>
            <person name="Schwartz D.C."/>
            <person name="Tanaka T."/>
            <person name="Wu J."/>
            <person name="Zhou S."/>
            <person name="Childs K.L."/>
            <person name="Davidson R.M."/>
            <person name="Lin H."/>
            <person name="Quesada-Ocampo L."/>
            <person name="Vaillancourt B."/>
            <person name="Sakai H."/>
            <person name="Lee S.S."/>
            <person name="Kim J."/>
            <person name="Numa H."/>
            <person name="Itoh T."/>
            <person name="Buell C.R."/>
            <person name="Matsumoto T."/>
        </authorList>
    </citation>
    <scope>NUCLEOTIDE SEQUENCE [LARGE SCALE GENOMIC DNA]</scope>
    <source>
        <strain evidence="3">cv. Nipponbare</strain>
    </source>
</reference>
<dbReference type="FunCoup" id="A0A0P0XG88">
    <property type="interactions" value="1"/>
</dbReference>
<protein>
    <submittedName>
        <fullName evidence="2">Os08g0448500 protein</fullName>
    </submittedName>
</protein>
<dbReference type="InParanoid" id="A0A0P0XG88"/>
<sequence length="193" mass="19935">MVLPAPLAACGLPPARPPCGLAGRWQSSRRRTASPPRRRRFPAGWPARPRPPPVPTPPRRCAAACGTPVSPRRALVSASPPLAGRLPSPPSAVALRAPPTRQARVRNGRYARSQGAERIGDLGMHGLEWPGGLHCPGSGSGVSRPPRPHSKSAPASTLCRVAIARPGRATAVVSSSRGAAIVVASSLCHAATT</sequence>
<feature type="compositionally biased region" description="Low complexity" evidence="1">
    <location>
        <begin position="11"/>
        <end position="24"/>
    </location>
</feature>
<evidence type="ECO:0000313" key="3">
    <source>
        <dbReference type="Proteomes" id="UP000059680"/>
    </source>
</evidence>
<dbReference type="Proteomes" id="UP000059680">
    <property type="component" value="Chromosome 8"/>
</dbReference>
<evidence type="ECO:0000256" key="1">
    <source>
        <dbReference type="SAM" id="MobiDB-lite"/>
    </source>
</evidence>
<feature type="compositionally biased region" description="Pro residues" evidence="1">
    <location>
        <begin position="48"/>
        <end position="58"/>
    </location>
</feature>
<proteinExistence type="predicted"/>
<dbReference type="AlphaFoldDB" id="A0A0P0XG88"/>
<feature type="compositionally biased region" description="Basic residues" evidence="1">
    <location>
        <begin position="27"/>
        <end position="41"/>
    </location>
</feature>
<accession>A0A0P0XG88</accession>
<organism evidence="2 3">
    <name type="scientific">Oryza sativa subsp. japonica</name>
    <name type="common">Rice</name>
    <dbReference type="NCBI Taxonomy" id="39947"/>
    <lineage>
        <taxon>Eukaryota</taxon>
        <taxon>Viridiplantae</taxon>
        <taxon>Streptophyta</taxon>
        <taxon>Embryophyta</taxon>
        <taxon>Tracheophyta</taxon>
        <taxon>Spermatophyta</taxon>
        <taxon>Magnoliopsida</taxon>
        <taxon>Liliopsida</taxon>
        <taxon>Poales</taxon>
        <taxon>Poaceae</taxon>
        <taxon>BOP clade</taxon>
        <taxon>Oryzoideae</taxon>
        <taxon>Oryzeae</taxon>
        <taxon>Oryzinae</taxon>
        <taxon>Oryza</taxon>
        <taxon>Oryza sativa</taxon>
    </lineage>
</organism>
<keyword evidence="3" id="KW-1185">Reference proteome</keyword>
<gene>
    <name evidence="2" type="ordered locus">Os08g0448500</name>
    <name evidence="2" type="ORF">OSNPB_080448500</name>
</gene>
<dbReference type="PaxDb" id="39947-A0A0P0XG88"/>
<evidence type="ECO:0000313" key="2">
    <source>
        <dbReference type="EMBL" id="BAT05686.1"/>
    </source>
</evidence>